<feature type="transmembrane region" description="Helical" evidence="1">
    <location>
        <begin position="188"/>
        <end position="206"/>
    </location>
</feature>
<protein>
    <submittedName>
        <fullName evidence="2">Uncharacterized protein</fullName>
    </submittedName>
</protein>
<dbReference type="EMBL" id="FWXV01000010">
    <property type="protein sequence ID" value="SMD24549.1"/>
    <property type="molecule type" value="Genomic_DNA"/>
</dbReference>
<feature type="transmembrane region" description="Helical" evidence="1">
    <location>
        <begin position="218"/>
        <end position="237"/>
    </location>
</feature>
<feature type="transmembrane region" description="Helical" evidence="1">
    <location>
        <begin position="74"/>
        <end position="91"/>
    </location>
</feature>
<sequence>MLEACDSHSRLMTSRGYSLRVAGSTLKYMTNTMTLNGRFARHYVEMIVAMVAGMLLFAPLWTWWSAMARPDVEALVMATNMTLGMGIWMRIRGHGWRPIAEMGAAMYVPFLLLLGPYWLGMLSADVVMIGGHVLMLPAMLVAMLLRRTEYTVHHHRQPSASGKVVTFLKDRWPTWLALVVTIDNWVTPMYPPAVVMMILPTAYLVIGAFRKRLREPGMLPLQLTGFAAYLVLVGVALSVPEEIAKYLIGAGWLAHGIWDYFHHRHDKVVPRAFSEWCGVVDVVIGVTIILFV</sequence>
<feature type="transmembrane region" description="Helical" evidence="1">
    <location>
        <begin position="273"/>
        <end position="291"/>
    </location>
</feature>
<evidence type="ECO:0000313" key="2">
    <source>
        <dbReference type="EMBL" id="SMD24549.1"/>
    </source>
</evidence>
<reference evidence="2 3" key="1">
    <citation type="submission" date="2017-04" db="EMBL/GenBank/DDBJ databases">
        <authorList>
            <person name="Afonso C.L."/>
            <person name="Miller P.J."/>
            <person name="Scott M.A."/>
            <person name="Spackman E."/>
            <person name="Goraichik I."/>
            <person name="Dimitrov K.M."/>
            <person name="Suarez D.L."/>
            <person name="Swayne D.E."/>
        </authorList>
    </citation>
    <scope>NUCLEOTIDE SEQUENCE [LARGE SCALE GENOMIC DNA]</scope>
    <source>
        <strain evidence="2 3">DSM 43828</strain>
    </source>
</reference>
<organism evidence="2 3">
    <name type="scientific">Kibdelosporangium aridum</name>
    <dbReference type="NCBI Taxonomy" id="2030"/>
    <lineage>
        <taxon>Bacteria</taxon>
        <taxon>Bacillati</taxon>
        <taxon>Actinomycetota</taxon>
        <taxon>Actinomycetes</taxon>
        <taxon>Pseudonocardiales</taxon>
        <taxon>Pseudonocardiaceae</taxon>
        <taxon>Kibdelosporangium</taxon>
    </lineage>
</organism>
<dbReference type="Proteomes" id="UP000192674">
    <property type="component" value="Unassembled WGS sequence"/>
</dbReference>
<keyword evidence="1" id="KW-0812">Transmembrane</keyword>
<keyword evidence="1" id="KW-0472">Membrane</keyword>
<keyword evidence="3" id="KW-1185">Reference proteome</keyword>
<feature type="transmembrane region" description="Helical" evidence="1">
    <location>
        <begin position="43"/>
        <end position="62"/>
    </location>
</feature>
<accession>A0A1W2FRF0</accession>
<feature type="transmembrane region" description="Helical" evidence="1">
    <location>
        <begin position="126"/>
        <end position="145"/>
    </location>
</feature>
<dbReference type="AlphaFoldDB" id="A0A1W2FRF0"/>
<keyword evidence="1" id="KW-1133">Transmembrane helix</keyword>
<evidence type="ECO:0000313" key="3">
    <source>
        <dbReference type="Proteomes" id="UP000192674"/>
    </source>
</evidence>
<gene>
    <name evidence="2" type="ORF">SAMN05661093_08644</name>
</gene>
<name>A0A1W2FRF0_KIBAR</name>
<evidence type="ECO:0000256" key="1">
    <source>
        <dbReference type="SAM" id="Phobius"/>
    </source>
</evidence>
<feature type="transmembrane region" description="Helical" evidence="1">
    <location>
        <begin position="103"/>
        <end position="120"/>
    </location>
</feature>
<proteinExistence type="predicted"/>